<dbReference type="Proteomes" id="UP000789920">
    <property type="component" value="Unassembled WGS sequence"/>
</dbReference>
<accession>A0ACA9RPI3</accession>
<gene>
    <name evidence="1" type="ORF">RPERSI_LOCUS21498</name>
</gene>
<feature type="non-terminal residue" evidence="1">
    <location>
        <position position="1"/>
    </location>
</feature>
<evidence type="ECO:0000313" key="2">
    <source>
        <dbReference type="Proteomes" id="UP000789920"/>
    </source>
</evidence>
<keyword evidence="2" id="KW-1185">Reference proteome</keyword>
<reference evidence="1" key="1">
    <citation type="submission" date="2021-06" db="EMBL/GenBank/DDBJ databases">
        <authorList>
            <person name="Kallberg Y."/>
            <person name="Tangrot J."/>
            <person name="Rosling A."/>
        </authorList>
    </citation>
    <scope>NUCLEOTIDE SEQUENCE</scope>
    <source>
        <strain evidence="1">MA461A</strain>
    </source>
</reference>
<evidence type="ECO:0000313" key="1">
    <source>
        <dbReference type="EMBL" id="CAG8803316.1"/>
    </source>
</evidence>
<name>A0ACA9RPI3_9GLOM</name>
<dbReference type="EMBL" id="CAJVQC010063053">
    <property type="protein sequence ID" value="CAG8803316.1"/>
    <property type="molecule type" value="Genomic_DNA"/>
</dbReference>
<protein>
    <submittedName>
        <fullName evidence="1">9892_t:CDS:1</fullName>
    </submittedName>
</protein>
<comment type="caution">
    <text evidence="1">The sequence shown here is derived from an EMBL/GenBank/DDBJ whole genome shotgun (WGS) entry which is preliminary data.</text>
</comment>
<sequence>DTLPKSNDQPPIIYHAEEKTKNFPLIMKVECNEEEIVAFLDDGRKVDDELKNKSLESKGYETQVVSLRESKKEAKDDLNSLQEQLLGKIRELAEKDTEIVSLREQLTELLERELDDLEVDEEQTKKVRRLYRQFFQAKETQSKDEIENEIGEIRKELKKNSGAKNSRDACEKCKQLAKLDVQLEQQQNEREQLRASVLVTPHEAEEKFKEIVKAYETLCDEKKRREYDGVEEIEEETIVLSEKIRRRLVIQQFIGLIHKNMHDSIGHGFLS</sequence>
<organism evidence="1 2">
    <name type="scientific">Racocetra persica</name>
    <dbReference type="NCBI Taxonomy" id="160502"/>
    <lineage>
        <taxon>Eukaryota</taxon>
        <taxon>Fungi</taxon>
        <taxon>Fungi incertae sedis</taxon>
        <taxon>Mucoromycota</taxon>
        <taxon>Glomeromycotina</taxon>
        <taxon>Glomeromycetes</taxon>
        <taxon>Diversisporales</taxon>
        <taxon>Gigasporaceae</taxon>
        <taxon>Racocetra</taxon>
    </lineage>
</organism>
<feature type="non-terminal residue" evidence="1">
    <location>
        <position position="271"/>
    </location>
</feature>
<proteinExistence type="predicted"/>